<protein>
    <submittedName>
        <fullName evidence="1">Uncharacterized protein</fullName>
    </submittedName>
</protein>
<sequence>MTAGSLVSELGIARMFSCAGLCLVAVAGPGGGISSSSKPVLLGFTILESFDLLADVGRASGLDSWPSELEKLSDGVEDSETDAVELSIACAGTNGYTKGISIAGPVGAISASVVERVSDATAVLSSWSNEPYALGANLLKKG</sequence>
<organism evidence="1 2">
    <name type="scientific">Venturia nashicola</name>
    <dbReference type="NCBI Taxonomy" id="86259"/>
    <lineage>
        <taxon>Eukaryota</taxon>
        <taxon>Fungi</taxon>
        <taxon>Dikarya</taxon>
        <taxon>Ascomycota</taxon>
        <taxon>Pezizomycotina</taxon>
        <taxon>Dothideomycetes</taxon>
        <taxon>Pleosporomycetidae</taxon>
        <taxon>Venturiales</taxon>
        <taxon>Venturiaceae</taxon>
        <taxon>Venturia</taxon>
    </lineage>
</organism>
<name>A0A4Z1P463_9PEZI</name>
<dbReference type="Proteomes" id="UP000298493">
    <property type="component" value="Unassembled WGS sequence"/>
</dbReference>
<dbReference type="EMBL" id="SNSC02000013">
    <property type="protein sequence ID" value="TID18975.1"/>
    <property type="molecule type" value="Genomic_DNA"/>
</dbReference>
<reference evidence="1 2" key="1">
    <citation type="submission" date="2019-04" db="EMBL/GenBank/DDBJ databases">
        <title>High contiguity whole genome sequence and gene annotation resource for two Venturia nashicola isolates.</title>
        <authorList>
            <person name="Prokchorchik M."/>
            <person name="Won K."/>
            <person name="Lee Y."/>
            <person name="Choi E.D."/>
            <person name="Segonzac C."/>
            <person name="Sohn K.H."/>
        </authorList>
    </citation>
    <scope>NUCLEOTIDE SEQUENCE [LARGE SCALE GENOMIC DNA]</scope>
    <source>
        <strain evidence="1 2">PRI2</strain>
    </source>
</reference>
<comment type="caution">
    <text evidence="1">The sequence shown here is derived from an EMBL/GenBank/DDBJ whole genome shotgun (WGS) entry which is preliminary data.</text>
</comment>
<accession>A0A4Z1P463</accession>
<keyword evidence="2" id="KW-1185">Reference proteome</keyword>
<evidence type="ECO:0000313" key="1">
    <source>
        <dbReference type="EMBL" id="TID18975.1"/>
    </source>
</evidence>
<proteinExistence type="predicted"/>
<evidence type="ECO:0000313" key="2">
    <source>
        <dbReference type="Proteomes" id="UP000298493"/>
    </source>
</evidence>
<dbReference type="AlphaFoldDB" id="A0A4Z1P463"/>
<gene>
    <name evidence="1" type="ORF">E6O75_ATG06096</name>
</gene>